<accession>A0ABT5B5Q2</accession>
<name>A0ABT5B5Q2_9BACT</name>
<keyword evidence="2" id="KW-0732">Signal</keyword>
<keyword evidence="4" id="KW-1185">Reference proteome</keyword>
<dbReference type="EMBL" id="JAQNDN010000007">
    <property type="protein sequence ID" value="MDC0669448.1"/>
    <property type="molecule type" value="Genomic_DNA"/>
</dbReference>
<feature type="chain" id="PRO_5047019665" evidence="2">
    <location>
        <begin position="22"/>
        <end position="244"/>
    </location>
</feature>
<evidence type="ECO:0000313" key="3">
    <source>
        <dbReference type="EMBL" id="MDC0669448.1"/>
    </source>
</evidence>
<dbReference type="RefSeq" id="WP_271999260.1">
    <property type="nucleotide sequence ID" value="NZ_JAQNDN010000007.1"/>
</dbReference>
<gene>
    <name evidence="3" type="ORF">POL58_16960</name>
</gene>
<feature type="compositionally biased region" description="Low complexity" evidence="1">
    <location>
        <begin position="33"/>
        <end position="84"/>
    </location>
</feature>
<protein>
    <submittedName>
        <fullName evidence="3">Uncharacterized protein</fullName>
    </submittedName>
</protein>
<organism evidence="3 4">
    <name type="scientific">Nannocystis radixulma</name>
    <dbReference type="NCBI Taxonomy" id="2995305"/>
    <lineage>
        <taxon>Bacteria</taxon>
        <taxon>Pseudomonadati</taxon>
        <taxon>Myxococcota</taxon>
        <taxon>Polyangia</taxon>
        <taxon>Nannocystales</taxon>
        <taxon>Nannocystaceae</taxon>
        <taxon>Nannocystis</taxon>
    </lineage>
</organism>
<feature type="signal peptide" evidence="2">
    <location>
        <begin position="1"/>
        <end position="21"/>
    </location>
</feature>
<comment type="caution">
    <text evidence="3">The sequence shown here is derived from an EMBL/GenBank/DDBJ whole genome shotgun (WGS) entry which is preliminary data.</text>
</comment>
<feature type="region of interest" description="Disordered" evidence="1">
    <location>
        <begin position="26"/>
        <end position="85"/>
    </location>
</feature>
<reference evidence="3 4" key="1">
    <citation type="submission" date="2022-11" db="EMBL/GenBank/DDBJ databases">
        <title>Minimal conservation of predation-associated metabolite biosynthetic gene clusters underscores biosynthetic potential of Myxococcota including descriptions for ten novel species: Archangium lansinium sp. nov., Myxococcus landrumus sp. nov., Nannocystis bai.</title>
        <authorList>
            <person name="Ahearne A."/>
            <person name="Stevens C."/>
            <person name="Dowd S."/>
        </authorList>
    </citation>
    <scope>NUCLEOTIDE SEQUENCE [LARGE SCALE GENOMIC DNA]</scope>
    <source>
        <strain evidence="3 4">NCELM</strain>
    </source>
</reference>
<evidence type="ECO:0000256" key="1">
    <source>
        <dbReference type="SAM" id="MobiDB-lite"/>
    </source>
</evidence>
<proteinExistence type="predicted"/>
<dbReference type="Proteomes" id="UP001217838">
    <property type="component" value="Unassembled WGS sequence"/>
</dbReference>
<evidence type="ECO:0000313" key="4">
    <source>
        <dbReference type="Proteomes" id="UP001217838"/>
    </source>
</evidence>
<sequence>MSTTCFSFVRACLFAGVFVLAACPAEEQKTTDADPTAATDATTDMTTTGPTSTTETSAPTSTEGATEPMTGGDTESTTGDSTTDNMVPAELDAACESLCEKFIECDWEPQYSDVESCKLECFSDTPGGVCRAPSVALYACIGGLTCEELLSKEWVSCAAEEDALPEECAEPDCENLGSSEGPDTCSYGYACANSPAQEIRCEGDTCTCLVDGAPMGTCGSSEGFCDLEPYDKGDIAFECCGFEF</sequence>
<evidence type="ECO:0000256" key="2">
    <source>
        <dbReference type="SAM" id="SignalP"/>
    </source>
</evidence>